<protein>
    <submittedName>
        <fullName evidence="1">Uncharacterized protein</fullName>
    </submittedName>
</protein>
<dbReference type="EMBL" id="HG938356">
    <property type="protein sequence ID" value="CDN57063.1"/>
    <property type="molecule type" value="Genomic_DNA"/>
</dbReference>
<reference evidence="2" key="1">
    <citation type="journal article" date="2014" name="BMC Genomics">
        <title>Genome sequencing of two Neorhizobium galegae strains reveals a noeT gene responsible for the unusual acetylation of the nodulation factors.</title>
        <authorList>
            <person name="Osterman J."/>
            <person name="Marsh J."/>
            <person name="Laine P.K."/>
            <person name="Zeng Z."/>
            <person name="Alatalo E."/>
            <person name="Sullivan J.T."/>
            <person name="Young J.P."/>
            <person name="Thomas-Oates J."/>
            <person name="Paulin L."/>
            <person name="Lindstrom K."/>
        </authorList>
    </citation>
    <scope>NUCLEOTIDE SEQUENCE [LARGE SCALE GENOMIC DNA]</scope>
    <source>
        <strain evidence="2">HAMBI 1141</strain>
        <plasmid evidence="2">II</plasmid>
    </source>
</reference>
<dbReference type="AlphaFoldDB" id="A0A068TF82"/>
<proteinExistence type="predicted"/>
<geneLocation type="plasmid" evidence="2">
    <name>II</name>
</geneLocation>
<dbReference type="HOGENOM" id="CLU_158656_0_0_5"/>
<accession>A0A068TF82</accession>
<name>A0A068TF82_NEOGA</name>
<sequence length="97" mass="11146">MPEGAFSISFKQGLRAILVDVPNEKKTRRYFGYSMKVPFYLEDAWSFCSPPVAEENNQVAAFMKEREWPGERFEAVCKIKVDNDLVVRGLITSVPRL</sequence>
<organism evidence="1 2">
    <name type="scientific">Neorhizobium galegae bv. officinalis bv. officinalis str. HAMBI 1141</name>
    <dbReference type="NCBI Taxonomy" id="1028801"/>
    <lineage>
        <taxon>Bacteria</taxon>
        <taxon>Pseudomonadati</taxon>
        <taxon>Pseudomonadota</taxon>
        <taxon>Alphaproteobacteria</taxon>
        <taxon>Hyphomicrobiales</taxon>
        <taxon>Rhizobiaceae</taxon>
        <taxon>Rhizobium/Agrobacterium group</taxon>
        <taxon>Neorhizobium</taxon>
    </lineage>
</organism>
<evidence type="ECO:0000313" key="1">
    <source>
        <dbReference type="EMBL" id="CDN57063.1"/>
    </source>
</evidence>
<dbReference type="eggNOG" id="ENOG5033G9A">
    <property type="taxonomic scope" value="Bacteria"/>
</dbReference>
<dbReference type="Proteomes" id="UP000028186">
    <property type="component" value="Plasmid pHAMBI1141a"/>
</dbReference>
<evidence type="ECO:0000313" key="2">
    <source>
        <dbReference type="Proteomes" id="UP000028186"/>
    </source>
</evidence>
<gene>
    <name evidence="1" type="ORF">RG1141_PA02280</name>
</gene>
<dbReference type="KEGG" id="ngl:RG1141_PA02280"/>
<keyword evidence="1" id="KW-0614">Plasmid</keyword>